<evidence type="ECO:0000313" key="11">
    <source>
        <dbReference type="Proteomes" id="UP001500037"/>
    </source>
</evidence>
<evidence type="ECO:0000259" key="8">
    <source>
        <dbReference type="Pfam" id="PF00326"/>
    </source>
</evidence>
<keyword evidence="11" id="KW-1185">Reference proteome</keyword>
<keyword evidence="4" id="KW-0645">Protease</keyword>
<comment type="catalytic activity">
    <reaction evidence="1">
        <text>Hydrolysis of Pro-|-Xaa &gt;&gt; Ala-|-Xaa in oligopeptides.</text>
        <dbReference type="EC" id="3.4.21.26"/>
    </reaction>
</comment>
<name>A0ABN1WLR7_9ACTN</name>
<dbReference type="EC" id="3.4.21.26" evidence="3"/>
<evidence type="ECO:0000256" key="1">
    <source>
        <dbReference type="ARBA" id="ARBA00001070"/>
    </source>
</evidence>
<evidence type="ECO:0000256" key="6">
    <source>
        <dbReference type="ARBA" id="ARBA00022825"/>
    </source>
</evidence>
<gene>
    <name evidence="10" type="ORF">GCM10009665_51750</name>
</gene>
<comment type="similarity">
    <text evidence="2">Belongs to the peptidase S9A family.</text>
</comment>
<dbReference type="PANTHER" id="PTHR42881">
    <property type="entry name" value="PROLYL ENDOPEPTIDASE"/>
    <property type="match status" value="1"/>
</dbReference>
<dbReference type="SUPFAM" id="SSF50993">
    <property type="entry name" value="Peptidase/esterase 'gauge' domain"/>
    <property type="match status" value="1"/>
</dbReference>
<dbReference type="PANTHER" id="PTHR42881:SF2">
    <property type="entry name" value="PROLYL ENDOPEPTIDASE"/>
    <property type="match status" value="1"/>
</dbReference>
<reference evidence="10 11" key="1">
    <citation type="journal article" date="2019" name="Int. J. Syst. Evol. Microbiol.">
        <title>The Global Catalogue of Microorganisms (GCM) 10K type strain sequencing project: providing services to taxonomists for standard genome sequencing and annotation.</title>
        <authorList>
            <consortium name="The Broad Institute Genomics Platform"/>
            <consortium name="The Broad Institute Genome Sequencing Center for Infectious Disease"/>
            <person name="Wu L."/>
            <person name="Ma J."/>
        </authorList>
    </citation>
    <scope>NUCLEOTIDE SEQUENCE [LARGE SCALE GENOMIC DNA]</scope>
    <source>
        <strain evidence="10 11">JCM 13004</strain>
    </source>
</reference>
<dbReference type="InterPro" id="IPR001375">
    <property type="entry name" value="Peptidase_S9_cat"/>
</dbReference>
<dbReference type="InterPro" id="IPR051167">
    <property type="entry name" value="Prolyl_oligopep/macrocyclase"/>
</dbReference>
<evidence type="ECO:0000256" key="3">
    <source>
        <dbReference type="ARBA" id="ARBA00011897"/>
    </source>
</evidence>
<dbReference type="Gene3D" id="3.40.50.1820">
    <property type="entry name" value="alpha/beta hydrolase"/>
    <property type="match status" value="1"/>
</dbReference>
<evidence type="ECO:0000256" key="4">
    <source>
        <dbReference type="ARBA" id="ARBA00022670"/>
    </source>
</evidence>
<dbReference type="EMBL" id="BAAALF010000111">
    <property type="protein sequence ID" value="GAA1254786.1"/>
    <property type="molecule type" value="Genomic_DNA"/>
</dbReference>
<feature type="domain" description="Peptidase S9 prolyl oligopeptidase catalytic" evidence="8">
    <location>
        <begin position="476"/>
        <end position="688"/>
    </location>
</feature>
<dbReference type="InterPro" id="IPR002470">
    <property type="entry name" value="Peptidase_S9A"/>
</dbReference>
<dbReference type="RefSeq" id="WP_344444388.1">
    <property type="nucleotide sequence ID" value="NZ_BAAALF010000111.1"/>
</dbReference>
<dbReference type="InterPro" id="IPR023302">
    <property type="entry name" value="Pept_S9A_N"/>
</dbReference>
<dbReference type="Pfam" id="PF02897">
    <property type="entry name" value="Peptidase_S9_N"/>
    <property type="match status" value="1"/>
</dbReference>
<dbReference type="Proteomes" id="UP001500037">
    <property type="component" value="Unassembled WGS sequence"/>
</dbReference>
<protein>
    <recommendedName>
        <fullName evidence="3">prolyl oligopeptidase</fullName>
        <ecNumber evidence="3">3.4.21.26</ecNumber>
    </recommendedName>
</protein>
<dbReference type="InterPro" id="IPR029058">
    <property type="entry name" value="AB_hydrolase_fold"/>
</dbReference>
<sequence length="710" mass="76712">MGGTGSSPRAVEAPRNEDGGYTAHGVRFADPYDGLERLEDPATVAWIAGQEAVTRGVLDAVPGRAWLRAAIARSSRWARLTPPVATTPEGRRFFWQADAFDEKLRLMCQHTPSQEARPVLDPTTWPDEETLAFAVPSPDGRLVAFGTSVGGTQEAVIRVLDVASGDTLPDRPRGTGQESVAWRPDSSGFFYAACPEPGDVPAGEGAFWHAVYEHTIGSTAPARRVHGDDRNKEYWFVVEVSECGRYAVITTWDFVHANDVHLLRLADDALIPVATGMRSVNRVQVLDDALLIRTDLDAPRGRLCTAPLSSPADWRTLIPEGRDVLQSVTGVAGRLYAVHARSAAHSVSVHSPEGEFLREVELPGLGSVNHDEGSGTVSGVRGGWAGEEVWIDFTSYLQPPSVYRYDFGANRLIPYHVPDAGIEARDFTTQRVRYTSPDGTRVSMFLVHRTDVTPDGNRPVRLSGYGGFNISVEPRFTAFNAAWLRLGGVLAYPHVRGGGEYGRDWHQAAVGTRRQNAFDDFVAAARWLVEAGWTVPERILSRGNSNGGLLVAATALQAPDAFGAVYCRAPVLDMLRFPAFGFLAAATVEYGANHDPVEGPYLAGYSPYHNVRPGRRYPVMAFASALNDRTAPPHDPLKMVARLHARADAGGPYLLLPLRGSGHGGGTTASALVDQDTDELAFSCWALKVSPPQADADAGAQAVAPRPGSR</sequence>
<evidence type="ECO:0000256" key="2">
    <source>
        <dbReference type="ARBA" id="ARBA00005228"/>
    </source>
</evidence>
<dbReference type="PRINTS" id="PR00862">
    <property type="entry name" value="PROLIGOPTASE"/>
</dbReference>
<proteinExistence type="inferred from homology"/>
<dbReference type="Pfam" id="PF00326">
    <property type="entry name" value="Peptidase_S9"/>
    <property type="match status" value="1"/>
</dbReference>
<comment type="caution">
    <text evidence="10">The sequence shown here is derived from an EMBL/GenBank/DDBJ whole genome shotgun (WGS) entry which is preliminary data.</text>
</comment>
<keyword evidence="6" id="KW-0720">Serine protease</keyword>
<dbReference type="Gene3D" id="2.130.10.120">
    <property type="entry name" value="Prolyl oligopeptidase, N-terminal domain"/>
    <property type="match status" value="1"/>
</dbReference>
<organism evidence="10 11">
    <name type="scientific">Kitasatospora nipponensis</name>
    <dbReference type="NCBI Taxonomy" id="258049"/>
    <lineage>
        <taxon>Bacteria</taxon>
        <taxon>Bacillati</taxon>
        <taxon>Actinomycetota</taxon>
        <taxon>Actinomycetes</taxon>
        <taxon>Kitasatosporales</taxon>
        <taxon>Streptomycetaceae</taxon>
        <taxon>Kitasatospora</taxon>
    </lineage>
</organism>
<dbReference type="PROSITE" id="PS00708">
    <property type="entry name" value="PRO_ENDOPEP_SER"/>
    <property type="match status" value="1"/>
</dbReference>
<dbReference type="SUPFAM" id="SSF53474">
    <property type="entry name" value="alpha/beta-Hydrolases"/>
    <property type="match status" value="1"/>
</dbReference>
<accession>A0ABN1WLR7</accession>
<feature type="domain" description="Peptidase S9A N-terminal" evidence="9">
    <location>
        <begin position="20"/>
        <end position="412"/>
    </location>
</feature>
<evidence type="ECO:0000259" key="9">
    <source>
        <dbReference type="Pfam" id="PF02897"/>
    </source>
</evidence>
<evidence type="ECO:0000313" key="10">
    <source>
        <dbReference type="EMBL" id="GAA1254786.1"/>
    </source>
</evidence>
<evidence type="ECO:0000256" key="5">
    <source>
        <dbReference type="ARBA" id="ARBA00022801"/>
    </source>
</evidence>
<evidence type="ECO:0000256" key="7">
    <source>
        <dbReference type="SAM" id="MobiDB-lite"/>
    </source>
</evidence>
<dbReference type="InterPro" id="IPR002471">
    <property type="entry name" value="Pept_S9_AS"/>
</dbReference>
<keyword evidence="5" id="KW-0378">Hydrolase</keyword>
<feature type="region of interest" description="Disordered" evidence="7">
    <location>
        <begin position="1"/>
        <end position="24"/>
    </location>
</feature>